<dbReference type="PROSITE" id="PS51014">
    <property type="entry name" value="COBK_CBIJ"/>
    <property type="match status" value="1"/>
</dbReference>
<keyword evidence="2" id="KW-0169">Cobalamin biosynthesis</keyword>
<name>A0A2N9W2A1_9HYPH</name>
<gene>
    <name evidence="4" type="ORF">B5P45_04855</name>
</gene>
<reference evidence="4 5" key="1">
    <citation type="journal article" date="2017" name="Int J Environ Stud">
        <title>Does the Miocene-Pliocene relict legume Oxytropis triphylla form nitrogen-fixing nodules with a combination of bacterial strains?</title>
        <authorList>
            <person name="Safronova V."/>
            <person name="Belimov A."/>
            <person name="Sazanova A."/>
            <person name="Kuznetsova I."/>
            <person name="Popova J."/>
            <person name="Andronov E."/>
            <person name="Verkhozina A."/>
            <person name="Tikhonovich I."/>
        </authorList>
    </citation>
    <scope>NUCLEOTIDE SEQUENCE [LARGE SCALE GENOMIC DNA]</scope>
    <source>
        <strain evidence="4 5">Tri-38</strain>
    </source>
</reference>
<protein>
    <submittedName>
        <fullName evidence="4">Cobalt-precorrin-6A reductase</fullName>
    </submittedName>
</protein>
<evidence type="ECO:0000313" key="4">
    <source>
        <dbReference type="EMBL" id="PIO45869.1"/>
    </source>
</evidence>
<keyword evidence="3" id="KW-0560">Oxidoreductase</keyword>
<dbReference type="EMBL" id="MZMT01000014">
    <property type="protein sequence ID" value="PIO45869.1"/>
    <property type="molecule type" value="Genomic_DNA"/>
</dbReference>
<accession>A0A2N9W2A1</accession>
<evidence type="ECO:0000256" key="3">
    <source>
        <dbReference type="ARBA" id="ARBA00023002"/>
    </source>
</evidence>
<dbReference type="UniPathway" id="UPA00148"/>
<organism evidence="4 5">
    <name type="scientific">Phyllobacterium zundukense</name>
    <dbReference type="NCBI Taxonomy" id="1867719"/>
    <lineage>
        <taxon>Bacteria</taxon>
        <taxon>Pseudomonadati</taxon>
        <taxon>Pseudomonadota</taxon>
        <taxon>Alphaproteobacteria</taxon>
        <taxon>Hyphomicrobiales</taxon>
        <taxon>Phyllobacteriaceae</taxon>
        <taxon>Phyllobacterium</taxon>
    </lineage>
</organism>
<comment type="pathway">
    <text evidence="1">Cofactor biosynthesis; adenosylcobalamin biosynthesis.</text>
</comment>
<dbReference type="PANTHER" id="PTHR36925">
    <property type="entry name" value="COBALT-PRECORRIN-6A REDUCTASE"/>
    <property type="match status" value="1"/>
</dbReference>
<dbReference type="GO" id="GO:0009236">
    <property type="term" value="P:cobalamin biosynthetic process"/>
    <property type="evidence" value="ECO:0007669"/>
    <property type="project" value="UniProtKB-UniPathway"/>
</dbReference>
<comment type="caution">
    <text evidence="4">The sequence shown here is derived from an EMBL/GenBank/DDBJ whole genome shotgun (WGS) entry which is preliminary data.</text>
</comment>
<dbReference type="Proteomes" id="UP000232163">
    <property type="component" value="Unassembled WGS sequence"/>
</dbReference>
<dbReference type="GO" id="GO:0016994">
    <property type="term" value="F:precorrin-6A reductase activity"/>
    <property type="evidence" value="ECO:0007669"/>
    <property type="project" value="InterPro"/>
</dbReference>
<evidence type="ECO:0000313" key="5">
    <source>
        <dbReference type="Proteomes" id="UP000232163"/>
    </source>
</evidence>
<dbReference type="Pfam" id="PF02571">
    <property type="entry name" value="CbiJ"/>
    <property type="match status" value="1"/>
</dbReference>
<dbReference type="AlphaFoldDB" id="A0A2N9W2A1"/>
<evidence type="ECO:0000256" key="1">
    <source>
        <dbReference type="ARBA" id="ARBA00004953"/>
    </source>
</evidence>
<dbReference type="InterPro" id="IPR003723">
    <property type="entry name" value="Precorrin-6x_reduct"/>
</dbReference>
<proteinExistence type="predicted"/>
<sequence length="254" mass="27661">MPVSDRPILILGGTAEASKLATRLVAQGYRVISSLAGRTREPAKLEGEMRIGGFGGARGLTGYIARENVSLLIDATHPFATQISDNALVAVASTRIPFVRLERPAWQPKPGDRWTSVTSLEEAVSAIPAKARVLLALGRQHIAPFSRRGDVHFVVRMIDPPETPPDLIDFELELSKPGKVEDETAFLTKKRLTHIVCRNSGGSASYTKIKAARDLGLPVIMIDRPHRPGTYTLPDIESIGHFVDETLGSLRART</sequence>
<keyword evidence="5" id="KW-1185">Reference proteome</keyword>
<dbReference type="NCBIfam" id="NF005968">
    <property type="entry name" value="PRK08057.1-2"/>
    <property type="match status" value="1"/>
</dbReference>
<evidence type="ECO:0000256" key="2">
    <source>
        <dbReference type="ARBA" id="ARBA00022573"/>
    </source>
</evidence>
<dbReference type="PANTHER" id="PTHR36925:SF1">
    <property type="entry name" value="COBALT-PRECORRIN-6A REDUCTASE"/>
    <property type="match status" value="1"/>
</dbReference>